<keyword evidence="2" id="KW-1185">Reference proteome</keyword>
<dbReference type="Proteomes" id="UP000005824">
    <property type="component" value="Unassembled WGS sequence"/>
</dbReference>
<organism evidence="1 2">
    <name type="scientific">Chthoniobacter flavus Ellin428</name>
    <dbReference type="NCBI Taxonomy" id="497964"/>
    <lineage>
        <taxon>Bacteria</taxon>
        <taxon>Pseudomonadati</taxon>
        <taxon>Verrucomicrobiota</taxon>
        <taxon>Spartobacteria</taxon>
        <taxon>Chthoniobacterales</taxon>
        <taxon>Chthoniobacteraceae</taxon>
        <taxon>Chthoniobacter</taxon>
    </lineage>
</organism>
<reference evidence="1 2" key="1">
    <citation type="journal article" date="2011" name="J. Bacteriol.">
        <title>Genome sequence of Chthoniobacter flavus Ellin428, an aerobic heterotrophic soil bacterium.</title>
        <authorList>
            <person name="Kant R."/>
            <person name="van Passel M.W."/>
            <person name="Palva A."/>
            <person name="Lucas S."/>
            <person name="Lapidus A."/>
            <person name="Glavina Del Rio T."/>
            <person name="Dalin E."/>
            <person name="Tice H."/>
            <person name="Bruce D."/>
            <person name="Goodwin L."/>
            <person name="Pitluck S."/>
            <person name="Larimer F.W."/>
            <person name="Land M.L."/>
            <person name="Hauser L."/>
            <person name="Sangwan P."/>
            <person name="de Vos W.M."/>
            <person name="Janssen P.H."/>
            <person name="Smidt H."/>
        </authorList>
    </citation>
    <scope>NUCLEOTIDE SEQUENCE [LARGE SCALE GENOMIC DNA]</scope>
    <source>
        <strain evidence="1 2">Ellin428</strain>
    </source>
</reference>
<dbReference type="EMBL" id="ABVL01000001">
    <property type="protein sequence ID" value="EDY22037.1"/>
    <property type="molecule type" value="Genomic_DNA"/>
</dbReference>
<name>B4CTZ9_9BACT</name>
<protein>
    <submittedName>
        <fullName evidence="1">Uncharacterized protein</fullName>
    </submittedName>
</protein>
<evidence type="ECO:0000313" key="2">
    <source>
        <dbReference type="Proteomes" id="UP000005824"/>
    </source>
</evidence>
<evidence type="ECO:0000313" key="1">
    <source>
        <dbReference type="EMBL" id="EDY22037.1"/>
    </source>
</evidence>
<accession>B4CTZ9</accession>
<gene>
    <name evidence="1" type="ORF">CfE428DRAFT_0162</name>
</gene>
<proteinExistence type="predicted"/>
<comment type="caution">
    <text evidence="1">The sequence shown here is derived from an EMBL/GenBank/DDBJ whole genome shotgun (WGS) entry which is preliminary data.</text>
</comment>
<dbReference type="STRING" id="497964.CfE428DRAFT_0162"/>
<sequence length="98" mass="10736">MKNGADGFTLGQDLELGLQMVIGAKRHHAGTRDPLHGRGADTAIAHHFATGFRQVIRQKRPQLSGGKIGDPPHLIDWLVTGPARNYNSHKLRTDFTCS</sequence>
<dbReference type="AlphaFoldDB" id="B4CTZ9"/>
<dbReference type="InParanoid" id="B4CTZ9"/>